<name>A0A4V3B971_9RHOB</name>
<gene>
    <name evidence="2" type="ORF">E2L08_12325</name>
</gene>
<dbReference type="InterPro" id="IPR036390">
    <property type="entry name" value="WH_DNA-bd_sf"/>
</dbReference>
<dbReference type="GO" id="GO:0003700">
    <property type="term" value="F:DNA-binding transcription factor activity"/>
    <property type="evidence" value="ECO:0007669"/>
    <property type="project" value="InterPro"/>
</dbReference>
<comment type="caution">
    <text evidence="2">The sequence shown here is derived from an EMBL/GenBank/DDBJ whole genome shotgun (WGS) entry which is preliminary data.</text>
</comment>
<dbReference type="PROSITE" id="PS50995">
    <property type="entry name" value="HTH_MARR_2"/>
    <property type="match status" value="1"/>
</dbReference>
<dbReference type="PANTHER" id="PTHR33164:SF43">
    <property type="entry name" value="HTH-TYPE TRANSCRIPTIONAL REPRESSOR YETL"/>
    <property type="match status" value="1"/>
</dbReference>
<evidence type="ECO:0000313" key="3">
    <source>
        <dbReference type="Proteomes" id="UP000295701"/>
    </source>
</evidence>
<dbReference type="AlphaFoldDB" id="A0A4V3B971"/>
<keyword evidence="3" id="KW-1185">Reference proteome</keyword>
<dbReference type="InterPro" id="IPR036388">
    <property type="entry name" value="WH-like_DNA-bd_sf"/>
</dbReference>
<dbReference type="Gene3D" id="1.10.10.10">
    <property type="entry name" value="Winged helix-like DNA-binding domain superfamily/Winged helix DNA-binding domain"/>
    <property type="match status" value="1"/>
</dbReference>
<proteinExistence type="predicted"/>
<sequence length="166" mass="18771">MKTMFDTRNRSVHPPIHEITDALSFKLARLNAINERAGSYYFKLHHDITLNQWRILGLVSAMEPAPARDVRDSLYMDKGQFSRVVKQLVERRLIDISPAPDNASANTLRLTPAGRSLHKVLIGFTAERNARTAAVLTPEECETFLALLDKVGNHAHTLLMKRQDRG</sequence>
<evidence type="ECO:0000259" key="1">
    <source>
        <dbReference type="PROSITE" id="PS50995"/>
    </source>
</evidence>
<dbReference type="InterPro" id="IPR000835">
    <property type="entry name" value="HTH_MarR-typ"/>
</dbReference>
<feature type="domain" description="HTH marR-type" evidence="1">
    <location>
        <begin position="20"/>
        <end position="153"/>
    </location>
</feature>
<dbReference type="SUPFAM" id="SSF46785">
    <property type="entry name" value="Winged helix' DNA-binding domain"/>
    <property type="match status" value="1"/>
</dbReference>
<dbReference type="InterPro" id="IPR039422">
    <property type="entry name" value="MarR/SlyA-like"/>
</dbReference>
<accession>A0A4V3B971</accession>
<dbReference type="RefSeq" id="WP_133397398.1">
    <property type="nucleotide sequence ID" value="NZ_SNAA01000014.1"/>
</dbReference>
<reference evidence="2 3" key="1">
    <citation type="submission" date="2019-03" db="EMBL/GenBank/DDBJ databases">
        <title>Primorskyibacter sp. SS33 isolated from sediments.</title>
        <authorList>
            <person name="Xunke S."/>
        </authorList>
    </citation>
    <scope>NUCLEOTIDE SEQUENCE [LARGE SCALE GENOMIC DNA]</scope>
    <source>
        <strain evidence="2 3">SS33</strain>
    </source>
</reference>
<dbReference type="EMBL" id="SNAA01000014">
    <property type="protein sequence ID" value="TDL78079.1"/>
    <property type="molecule type" value="Genomic_DNA"/>
</dbReference>
<dbReference type="Proteomes" id="UP000295701">
    <property type="component" value="Unassembled WGS sequence"/>
</dbReference>
<protein>
    <submittedName>
        <fullName evidence="2">MarR family transcriptional regulator</fullName>
    </submittedName>
</protein>
<dbReference type="GO" id="GO:0006950">
    <property type="term" value="P:response to stress"/>
    <property type="evidence" value="ECO:0007669"/>
    <property type="project" value="TreeGrafter"/>
</dbReference>
<organism evidence="2 3">
    <name type="scientific">Palleronia sediminis</name>
    <dbReference type="NCBI Taxonomy" id="2547833"/>
    <lineage>
        <taxon>Bacteria</taxon>
        <taxon>Pseudomonadati</taxon>
        <taxon>Pseudomonadota</taxon>
        <taxon>Alphaproteobacteria</taxon>
        <taxon>Rhodobacterales</taxon>
        <taxon>Roseobacteraceae</taxon>
        <taxon>Palleronia</taxon>
    </lineage>
</organism>
<dbReference type="PANTHER" id="PTHR33164">
    <property type="entry name" value="TRANSCRIPTIONAL REGULATOR, MARR FAMILY"/>
    <property type="match status" value="1"/>
</dbReference>
<dbReference type="Pfam" id="PF12802">
    <property type="entry name" value="MarR_2"/>
    <property type="match status" value="1"/>
</dbReference>
<dbReference type="OrthoDB" id="7723661at2"/>
<evidence type="ECO:0000313" key="2">
    <source>
        <dbReference type="EMBL" id="TDL78079.1"/>
    </source>
</evidence>